<dbReference type="PANTHER" id="PTHR21716:SF53">
    <property type="entry name" value="PERMEASE PERM-RELATED"/>
    <property type="match status" value="1"/>
</dbReference>
<dbReference type="Pfam" id="PF01594">
    <property type="entry name" value="AI-2E_transport"/>
    <property type="match status" value="1"/>
</dbReference>
<feature type="transmembrane region" description="Helical" evidence="9">
    <location>
        <begin position="64"/>
        <end position="84"/>
    </location>
</feature>
<feature type="transmembrane region" description="Helical" evidence="9">
    <location>
        <begin position="12"/>
        <end position="29"/>
    </location>
</feature>
<dbReference type="GO" id="GO:0005886">
    <property type="term" value="C:plasma membrane"/>
    <property type="evidence" value="ECO:0007669"/>
    <property type="project" value="UniProtKB-SubCell"/>
</dbReference>
<feature type="transmembrane region" description="Helical" evidence="9">
    <location>
        <begin position="237"/>
        <end position="261"/>
    </location>
</feature>
<feature type="transmembrane region" description="Helical" evidence="9">
    <location>
        <begin position="204"/>
        <end position="231"/>
    </location>
</feature>
<keyword evidence="6 9" id="KW-1133">Transmembrane helix</keyword>
<evidence type="ECO:0000256" key="1">
    <source>
        <dbReference type="ARBA" id="ARBA00004651"/>
    </source>
</evidence>
<proteinExistence type="inferred from homology"/>
<feature type="compositionally biased region" description="Gly residues" evidence="8">
    <location>
        <begin position="356"/>
        <end position="380"/>
    </location>
</feature>
<evidence type="ECO:0000313" key="10">
    <source>
        <dbReference type="EMBL" id="CAB4957215.1"/>
    </source>
</evidence>
<evidence type="ECO:0000256" key="3">
    <source>
        <dbReference type="ARBA" id="ARBA00022448"/>
    </source>
</evidence>
<name>A0A6J7KP20_9ZZZZ</name>
<accession>A0A6J7KP20</accession>
<reference evidence="10" key="1">
    <citation type="submission" date="2020-05" db="EMBL/GenBank/DDBJ databases">
        <authorList>
            <person name="Chiriac C."/>
            <person name="Salcher M."/>
            <person name="Ghai R."/>
            <person name="Kavagutti S V."/>
        </authorList>
    </citation>
    <scope>NUCLEOTIDE SEQUENCE</scope>
</reference>
<feature type="transmembrane region" description="Helical" evidence="9">
    <location>
        <begin position="149"/>
        <end position="171"/>
    </location>
</feature>
<dbReference type="AlphaFoldDB" id="A0A6J7KP20"/>
<organism evidence="10">
    <name type="scientific">freshwater metagenome</name>
    <dbReference type="NCBI Taxonomy" id="449393"/>
    <lineage>
        <taxon>unclassified sequences</taxon>
        <taxon>metagenomes</taxon>
        <taxon>ecological metagenomes</taxon>
    </lineage>
</organism>
<evidence type="ECO:0000256" key="6">
    <source>
        <dbReference type="ARBA" id="ARBA00022989"/>
    </source>
</evidence>
<protein>
    <submittedName>
        <fullName evidence="10">Unannotated protein</fullName>
    </submittedName>
</protein>
<comment type="similarity">
    <text evidence="2">Belongs to the autoinducer-2 exporter (AI-2E) (TC 2.A.86) family.</text>
</comment>
<evidence type="ECO:0000256" key="7">
    <source>
        <dbReference type="ARBA" id="ARBA00023136"/>
    </source>
</evidence>
<feature type="transmembrane region" description="Helical" evidence="9">
    <location>
        <begin position="35"/>
        <end position="52"/>
    </location>
</feature>
<evidence type="ECO:0000256" key="4">
    <source>
        <dbReference type="ARBA" id="ARBA00022475"/>
    </source>
</evidence>
<evidence type="ECO:0000256" key="9">
    <source>
        <dbReference type="SAM" id="Phobius"/>
    </source>
</evidence>
<keyword evidence="7 9" id="KW-0472">Membrane</keyword>
<evidence type="ECO:0000256" key="8">
    <source>
        <dbReference type="SAM" id="MobiDB-lite"/>
    </source>
</evidence>
<dbReference type="PANTHER" id="PTHR21716">
    <property type="entry name" value="TRANSMEMBRANE PROTEIN"/>
    <property type="match status" value="1"/>
</dbReference>
<sequence>MEPARSIPRTVLVATLTILVVVGVVALAWLLRGPLSWLAIAGFIAVAVSGPVSRMQRHMPRGVAVLLVYVGVLLVPAVVGLIVIPPLVRAASDLVDQAPGYADEVQRYVQGNETLRKLDDDFDLVVQLQRQADELPARVGDAASWLGDLGVGIVNSVFAAVTILILSVFLVGSGRRWIDGLLDVGTPRHAARVKGVLDQMAAAVGAYIAGAVLQAAIAGTLAFVVMTVLGVPFAAPLAVLVALFGLIPMVGATIAAVVVGIVTVFNDFPTATVVWTVWAVVYQQIENTVIQPRIQKRAVGVHPLGVMVAVLFGGSLLGVIGALLAVPVAASLQIGVQAWWAYRQEGVAAGHAVGTGEDGPAGGDGPPGGEGPAGDDGPGDGAHPAPAPA</sequence>
<dbReference type="EMBL" id="CAFBMK010000421">
    <property type="protein sequence ID" value="CAB4957215.1"/>
    <property type="molecule type" value="Genomic_DNA"/>
</dbReference>
<evidence type="ECO:0000256" key="5">
    <source>
        <dbReference type="ARBA" id="ARBA00022692"/>
    </source>
</evidence>
<feature type="region of interest" description="Disordered" evidence="8">
    <location>
        <begin position="351"/>
        <end position="389"/>
    </location>
</feature>
<dbReference type="InterPro" id="IPR002549">
    <property type="entry name" value="AI-2E-like"/>
</dbReference>
<dbReference type="GO" id="GO:0055085">
    <property type="term" value="P:transmembrane transport"/>
    <property type="evidence" value="ECO:0007669"/>
    <property type="project" value="TreeGrafter"/>
</dbReference>
<keyword evidence="3" id="KW-0813">Transport</keyword>
<keyword evidence="4" id="KW-1003">Cell membrane</keyword>
<evidence type="ECO:0000256" key="2">
    <source>
        <dbReference type="ARBA" id="ARBA00009773"/>
    </source>
</evidence>
<comment type="subcellular location">
    <subcellularLocation>
        <location evidence="1">Cell membrane</location>
        <topology evidence="1">Multi-pass membrane protein</topology>
    </subcellularLocation>
</comment>
<gene>
    <name evidence="10" type="ORF">UFOPK3564_03832</name>
</gene>
<feature type="transmembrane region" description="Helical" evidence="9">
    <location>
        <begin position="305"/>
        <end position="326"/>
    </location>
</feature>
<keyword evidence="5 9" id="KW-0812">Transmembrane</keyword>